<gene>
    <name evidence="2" type="ORF">CHLRE_17g714300v5</name>
</gene>
<feature type="region of interest" description="Disordered" evidence="1">
    <location>
        <begin position="484"/>
        <end position="508"/>
    </location>
</feature>
<feature type="region of interest" description="Disordered" evidence="1">
    <location>
        <begin position="1"/>
        <end position="49"/>
    </location>
</feature>
<dbReference type="Gramene" id="PNW70305">
    <property type="protein sequence ID" value="PNW70305"/>
    <property type="gene ID" value="CHLRE_17g714300v5"/>
</dbReference>
<dbReference type="RefSeq" id="XP_042914592.1">
    <property type="nucleotide sequence ID" value="XM_043072133.1"/>
</dbReference>
<evidence type="ECO:0000313" key="2">
    <source>
        <dbReference type="EMBL" id="PNW70305.1"/>
    </source>
</evidence>
<feature type="compositionally biased region" description="Low complexity" evidence="1">
    <location>
        <begin position="39"/>
        <end position="49"/>
    </location>
</feature>
<feature type="region of interest" description="Disordered" evidence="1">
    <location>
        <begin position="318"/>
        <end position="338"/>
    </location>
</feature>
<dbReference type="GeneID" id="66056982"/>
<dbReference type="Proteomes" id="UP000006906">
    <property type="component" value="Chromosome 17"/>
</dbReference>
<protein>
    <submittedName>
        <fullName evidence="2">Uncharacterized protein</fullName>
    </submittedName>
</protein>
<sequence length="602" mass="60205">MGCASSVDRDSGTTPSAKTKESSVHDRRKTPAPPGLGLGSSSSDASDVAFDSAPGAKAASVTGLCRTSSGAALETSAPLAAAVAELSNAISELDALAFQDKKQPPQGPQLVATLRAFAVAADNAHRHGTLALAHCRLVHLAVRDLLVAGRAGCLDAVLQLSVSQDLQQALVASWCLLEVLTDDGSYLAAALSRFATAFTMRTAFSPTTATTGKAKSVSDPDDGELPTAAAASGAMLAAAVQRLNAEVLGNAVRGGVAAAGGAASATALQQAHQGLKAAQSGLVEAVAVLRRRVEEGSGAQLPQQPKPEPVVATAAVTRGEQDGGGGGEPDGREGGAAAAAIKSTGDAADVLEVLRAFMDKCRVLKSGGGSSGSASSGSSGGGAGACDPSNATGDDLNLPESVVAAAEALEQMQQAVEDCPQQQWLLLRQPGAGANGLAADGAGGPNDAADGVSFAAGGGSGQALEASPSDRAVGYRFVLAPNQPESSELGKSASVPTPSRPRTAAQRPSAALRQCMAFVPRVERRAVMGHMEVVRGHVCSFQPRFRVRVPELSPVPLEGAGASVGAVEGAQAGGGEAGGYFVVCGGHAGHFKGYEHVVEPLE</sequence>
<reference evidence="2 3" key="1">
    <citation type="journal article" date="2007" name="Science">
        <title>The Chlamydomonas genome reveals the evolution of key animal and plant functions.</title>
        <authorList>
            <person name="Merchant S.S."/>
            <person name="Prochnik S.E."/>
            <person name="Vallon O."/>
            <person name="Harris E.H."/>
            <person name="Karpowicz S.J."/>
            <person name="Witman G.B."/>
            <person name="Terry A."/>
            <person name="Salamov A."/>
            <person name="Fritz-Laylin L.K."/>
            <person name="Marechal-Drouard L."/>
            <person name="Marshall W.F."/>
            <person name="Qu L.H."/>
            <person name="Nelson D.R."/>
            <person name="Sanderfoot A.A."/>
            <person name="Spalding M.H."/>
            <person name="Kapitonov V.V."/>
            <person name="Ren Q."/>
            <person name="Ferris P."/>
            <person name="Lindquist E."/>
            <person name="Shapiro H."/>
            <person name="Lucas S.M."/>
            <person name="Grimwood J."/>
            <person name="Schmutz J."/>
            <person name="Cardol P."/>
            <person name="Cerutti H."/>
            <person name="Chanfreau G."/>
            <person name="Chen C.L."/>
            <person name="Cognat V."/>
            <person name="Croft M.T."/>
            <person name="Dent R."/>
            <person name="Dutcher S."/>
            <person name="Fernandez E."/>
            <person name="Fukuzawa H."/>
            <person name="Gonzalez-Ballester D."/>
            <person name="Gonzalez-Halphen D."/>
            <person name="Hallmann A."/>
            <person name="Hanikenne M."/>
            <person name="Hippler M."/>
            <person name="Inwood W."/>
            <person name="Jabbari K."/>
            <person name="Kalanon M."/>
            <person name="Kuras R."/>
            <person name="Lefebvre P.A."/>
            <person name="Lemaire S.D."/>
            <person name="Lobanov A.V."/>
            <person name="Lohr M."/>
            <person name="Manuell A."/>
            <person name="Meier I."/>
            <person name="Mets L."/>
            <person name="Mittag M."/>
            <person name="Mittelmeier T."/>
            <person name="Moroney J.V."/>
            <person name="Moseley J."/>
            <person name="Napoli C."/>
            <person name="Nedelcu A.M."/>
            <person name="Niyogi K."/>
            <person name="Novoselov S.V."/>
            <person name="Paulsen I.T."/>
            <person name="Pazour G."/>
            <person name="Purton S."/>
            <person name="Ral J.P."/>
            <person name="Riano-Pachon D.M."/>
            <person name="Riekhof W."/>
            <person name="Rymarquis L."/>
            <person name="Schroda M."/>
            <person name="Stern D."/>
            <person name="Umen J."/>
            <person name="Willows R."/>
            <person name="Wilson N."/>
            <person name="Zimmer S.L."/>
            <person name="Allmer J."/>
            <person name="Balk J."/>
            <person name="Bisova K."/>
            <person name="Chen C.J."/>
            <person name="Elias M."/>
            <person name="Gendler K."/>
            <person name="Hauser C."/>
            <person name="Lamb M.R."/>
            <person name="Ledford H."/>
            <person name="Long J.C."/>
            <person name="Minagawa J."/>
            <person name="Page M.D."/>
            <person name="Pan J."/>
            <person name="Pootakham W."/>
            <person name="Roje S."/>
            <person name="Rose A."/>
            <person name="Stahlberg E."/>
            <person name="Terauchi A.M."/>
            <person name="Yang P."/>
            <person name="Ball S."/>
            <person name="Bowler C."/>
            <person name="Dieckmann C.L."/>
            <person name="Gladyshev V.N."/>
            <person name="Green P."/>
            <person name="Jorgensen R."/>
            <person name="Mayfield S."/>
            <person name="Mueller-Roeber B."/>
            <person name="Rajamani S."/>
            <person name="Sayre R.T."/>
            <person name="Brokstein P."/>
            <person name="Dubchak I."/>
            <person name="Goodstein D."/>
            <person name="Hornick L."/>
            <person name="Huang Y.W."/>
            <person name="Jhaveri J."/>
            <person name="Luo Y."/>
            <person name="Martinez D."/>
            <person name="Ngau W.C."/>
            <person name="Otillar B."/>
            <person name="Poliakov A."/>
            <person name="Porter A."/>
            <person name="Szajkowski L."/>
            <person name="Werner G."/>
            <person name="Zhou K."/>
            <person name="Grigoriev I.V."/>
            <person name="Rokhsar D.S."/>
            <person name="Grossman A.R."/>
        </authorList>
    </citation>
    <scope>NUCLEOTIDE SEQUENCE [LARGE SCALE GENOMIC DNA]</scope>
    <source>
        <strain evidence="3">CC-503</strain>
    </source>
</reference>
<dbReference type="OrthoDB" id="10650261at2759"/>
<dbReference type="InParanoid" id="A0A2K3CPU9"/>
<organism evidence="2 3">
    <name type="scientific">Chlamydomonas reinhardtii</name>
    <name type="common">Chlamydomonas smithii</name>
    <dbReference type="NCBI Taxonomy" id="3055"/>
    <lineage>
        <taxon>Eukaryota</taxon>
        <taxon>Viridiplantae</taxon>
        <taxon>Chlorophyta</taxon>
        <taxon>core chlorophytes</taxon>
        <taxon>Chlorophyceae</taxon>
        <taxon>CS clade</taxon>
        <taxon>Chlamydomonadales</taxon>
        <taxon>Chlamydomonadaceae</taxon>
        <taxon>Chlamydomonas</taxon>
    </lineage>
</organism>
<dbReference type="AlphaFoldDB" id="A0A2K3CPU9"/>
<evidence type="ECO:0000256" key="1">
    <source>
        <dbReference type="SAM" id="MobiDB-lite"/>
    </source>
</evidence>
<feature type="region of interest" description="Disordered" evidence="1">
    <location>
        <begin position="367"/>
        <end position="396"/>
    </location>
</feature>
<proteinExistence type="predicted"/>
<name>A0A2K3CPU9_CHLRE</name>
<evidence type="ECO:0000313" key="3">
    <source>
        <dbReference type="Proteomes" id="UP000006906"/>
    </source>
</evidence>
<keyword evidence="3" id="KW-1185">Reference proteome</keyword>
<dbReference type="EMBL" id="CM008978">
    <property type="protein sequence ID" value="PNW70305.1"/>
    <property type="molecule type" value="Genomic_DNA"/>
</dbReference>
<dbReference type="KEGG" id="cre:CHLRE_17g714300v5"/>
<accession>A0A2K3CPU9</accession>